<evidence type="ECO:0000313" key="3">
    <source>
        <dbReference type="Proteomes" id="UP000237347"/>
    </source>
</evidence>
<keyword evidence="3" id="KW-1185">Reference proteome</keyword>
<sequence>MAASLHTKKIKEASTIICRTLTTTRRRKPTMSSNLSMSYFKPKIRIKVPKLIAKIMQKRCRQCKDDHSKNKKKWAKQVGSVFSGVMGKRKSVDACSSNDRNEEVYRKTTMNKVGSETLKSEKDTTESTINNLDCGDGHPLLGASKFSLSKSHSMQEVLDSGNEEGMQKRNGKVKSSIQPRVANKLPTKKFLSFTSFFNRKNRKNFIKGNIKKENDSCSICDGCSTPNCRTVGGVTTSFRLIGKQGSSGHLIRVPSKILTTRKKLRVARSLRKKMNKRFERGSEEENDGKDKEEKGELELCKKRILMGEKCRPLGFSGTLQYDKDGILLPEVLGEDYRGSS</sequence>
<feature type="compositionally biased region" description="Basic and acidic residues" evidence="1">
    <location>
        <begin position="276"/>
        <end position="294"/>
    </location>
</feature>
<comment type="caution">
    <text evidence="2">The sequence shown here is derived from an EMBL/GenBank/DDBJ whole genome shotgun (WGS) entry which is preliminary data.</text>
</comment>
<protein>
    <submittedName>
        <fullName evidence="2">Uncharacterized protein</fullName>
    </submittedName>
</protein>
<dbReference type="EMBL" id="PKMF04000673">
    <property type="protein sequence ID" value="KAK7822230.1"/>
    <property type="molecule type" value="Genomic_DNA"/>
</dbReference>
<dbReference type="PANTHER" id="PTHR33237">
    <property type="entry name" value="F2P16.13 PROTEIN-RELATED"/>
    <property type="match status" value="1"/>
</dbReference>
<reference evidence="2 3" key="1">
    <citation type="journal article" date="2018" name="Sci. Data">
        <title>The draft genome sequence of cork oak.</title>
        <authorList>
            <person name="Ramos A.M."/>
            <person name="Usie A."/>
            <person name="Barbosa P."/>
            <person name="Barros P.M."/>
            <person name="Capote T."/>
            <person name="Chaves I."/>
            <person name="Simoes F."/>
            <person name="Abreu I."/>
            <person name="Carrasquinho I."/>
            <person name="Faro C."/>
            <person name="Guimaraes J.B."/>
            <person name="Mendonca D."/>
            <person name="Nobrega F."/>
            <person name="Rodrigues L."/>
            <person name="Saibo N.J.M."/>
            <person name="Varela M.C."/>
            <person name="Egas C."/>
            <person name="Matos J."/>
            <person name="Miguel C.M."/>
            <person name="Oliveira M.M."/>
            <person name="Ricardo C.P."/>
            <person name="Goncalves S."/>
        </authorList>
    </citation>
    <scope>NUCLEOTIDE SEQUENCE [LARGE SCALE GENOMIC DNA]</scope>
    <source>
        <strain evidence="3">cv. HL8</strain>
    </source>
</reference>
<evidence type="ECO:0000256" key="1">
    <source>
        <dbReference type="SAM" id="MobiDB-lite"/>
    </source>
</evidence>
<name>A0AAW0J639_QUESU</name>
<organism evidence="2 3">
    <name type="scientific">Quercus suber</name>
    <name type="common">Cork oak</name>
    <dbReference type="NCBI Taxonomy" id="58331"/>
    <lineage>
        <taxon>Eukaryota</taxon>
        <taxon>Viridiplantae</taxon>
        <taxon>Streptophyta</taxon>
        <taxon>Embryophyta</taxon>
        <taxon>Tracheophyta</taxon>
        <taxon>Spermatophyta</taxon>
        <taxon>Magnoliopsida</taxon>
        <taxon>eudicotyledons</taxon>
        <taxon>Gunneridae</taxon>
        <taxon>Pentapetalae</taxon>
        <taxon>rosids</taxon>
        <taxon>fabids</taxon>
        <taxon>Fagales</taxon>
        <taxon>Fagaceae</taxon>
        <taxon>Quercus</taxon>
    </lineage>
</organism>
<evidence type="ECO:0000313" key="2">
    <source>
        <dbReference type="EMBL" id="KAK7822230.1"/>
    </source>
</evidence>
<gene>
    <name evidence="2" type="ORF">CFP56_036639</name>
</gene>
<dbReference type="Proteomes" id="UP000237347">
    <property type="component" value="Unassembled WGS sequence"/>
</dbReference>
<proteinExistence type="predicted"/>
<dbReference type="AlphaFoldDB" id="A0AAW0J639"/>
<accession>A0AAW0J639</accession>
<feature type="region of interest" description="Disordered" evidence="1">
    <location>
        <begin position="273"/>
        <end position="294"/>
    </location>
</feature>
<dbReference type="PANTHER" id="PTHR33237:SF39">
    <property type="match status" value="1"/>
</dbReference>